<evidence type="ECO:0000256" key="1">
    <source>
        <dbReference type="SAM" id="MobiDB-lite"/>
    </source>
</evidence>
<reference evidence="2" key="1">
    <citation type="journal article" date="2022" name="bioRxiv">
        <title>Genomics of Preaxostyla Flagellates Illuminates Evolutionary Transitions and the Path Towards Mitochondrial Loss.</title>
        <authorList>
            <person name="Novak L.V.F."/>
            <person name="Treitli S.C."/>
            <person name="Pyrih J."/>
            <person name="Halakuc P."/>
            <person name="Pipaliya S.V."/>
            <person name="Vacek V."/>
            <person name="Brzon O."/>
            <person name="Soukal P."/>
            <person name="Eme L."/>
            <person name="Dacks J.B."/>
            <person name="Karnkowska A."/>
            <person name="Elias M."/>
            <person name="Hampl V."/>
        </authorList>
    </citation>
    <scope>NUCLEOTIDE SEQUENCE</scope>
    <source>
        <strain evidence="2">RCP-MX</strain>
    </source>
</reference>
<accession>A0ABQ8U647</accession>
<proteinExistence type="predicted"/>
<evidence type="ECO:0000313" key="2">
    <source>
        <dbReference type="EMBL" id="KAJ4453802.1"/>
    </source>
</evidence>
<gene>
    <name evidence="2" type="ORF">PAPYR_11638</name>
</gene>
<feature type="region of interest" description="Disordered" evidence="1">
    <location>
        <begin position="41"/>
        <end position="67"/>
    </location>
</feature>
<feature type="compositionally biased region" description="Basic and acidic residues" evidence="1">
    <location>
        <begin position="54"/>
        <end position="66"/>
    </location>
</feature>
<organism evidence="2 3">
    <name type="scientific">Paratrimastix pyriformis</name>
    <dbReference type="NCBI Taxonomy" id="342808"/>
    <lineage>
        <taxon>Eukaryota</taxon>
        <taxon>Metamonada</taxon>
        <taxon>Preaxostyla</taxon>
        <taxon>Paratrimastigidae</taxon>
        <taxon>Paratrimastix</taxon>
    </lineage>
</organism>
<dbReference type="EMBL" id="JAPMOS010000213">
    <property type="protein sequence ID" value="KAJ4453802.1"/>
    <property type="molecule type" value="Genomic_DNA"/>
</dbReference>
<sequence>MMNQPPSTTTQPNNNTPELALCFTLKEYIRMRHKEIFPKSSVFNSERSQPHPSELLHHRANPRDSPHALTEWGPVVSYRDQDIEFACGFEGLFNLDERKTVPFRQHCFVAF</sequence>
<name>A0ABQ8U647_9EUKA</name>
<evidence type="ECO:0000313" key="3">
    <source>
        <dbReference type="Proteomes" id="UP001141327"/>
    </source>
</evidence>
<comment type="caution">
    <text evidence="2">The sequence shown here is derived from an EMBL/GenBank/DDBJ whole genome shotgun (WGS) entry which is preliminary data.</text>
</comment>
<keyword evidence="3" id="KW-1185">Reference proteome</keyword>
<dbReference type="Proteomes" id="UP001141327">
    <property type="component" value="Unassembled WGS sequence"/>
</dbReference>
<feature type="compositionally biased region" description="Polar residues" evidence="1">
    <location>
        <begin position="41"/>
        <end position="51"/>
    </location>
</feature>
<protein>
    <submittedName>
        <fullName evidence="2">Uncharacterized protein</fullName>
    </submittedName>
</protein>